<evidence type="ECO:0000313" key="5">
    <source>
        <dbReference type="EMBL" id="OWF41558.1"/>
    </source>
</evidence>
<dbReference type="Proteomes" id="UP000242188">
    <property type="component" value="Unassembled WGS sequence"/>
</dbReference>
<dbReference type="InterPro" id="IPR006921">
    <property type="entry name" value="Interferon-rel_develop_reg_C"/>
</dbReference>
<dbReference type="EMBL" id="NEDP02005383">
    <property type="protein sequence ID" value="OWF41558.1"/>
    <property type="molecule type" value="Genomic_DNA"/>
</dbReference>
<dbReference type="Gene3D" id="1.25.10.10">
    <property type="entry name" value="Leucine-rich Repeat Variant"/>
    <property type="match status" value="1"/>
</dbReference>
<evidence type="ECO:0000256" key="1">
    <source>
        <dbReference type="ARBA" id="ARBA00008828"/>
    </source>
</evidence>
<dbReference type="PANTHER" id="PTHR12354:SF1">
    <property type="entry name" value="INTERFERON-RELATED DEVELOPMENTAL REGULATOR 1"/>
    <property type="match status" value="1"/>
</dbReference>
<dbReference type="AlphaFoldDB" id="A0A210PYJ6"/>
<accession>A0A210PYJ6</accession>
<dbReference type="STRING" id="6573.A0A210PYJ6"/>
<dbReference type="InterPro" id="IPR039777">
    <property type="entry name" value="IFRD"/>
</dbReference>
<evidence type="ECO:0000313" key="6">
    <source>
        <dbReference type="Proteomes" id="UP000242188"/>
    </source>
</evidence>
<dbReference type="InterPro" id="IPR016024">
    <property type="entry name" value="ARM-type_fold"/>
</dbReference>
<feature type="domain" description="Interferon-related developmental regulator C-terminal" evidence="3">
    <location>
        <begin position="366"/>
        <end position="418"/>
    </location>
</feature>
<evidence type="ECO:0000259" key="3">
    <source>
        <dbReference type="Pfam" id="PF04836"/>
    </source>
</evidence>
<gene>
    <name evidence="5" type="ORF">KP79_PYT11857</name>
</gene>
<keyword evidence="6" id="KW-1185">Reference proteome</keyword>
<feature type="domain" description="Interferon-related developmental regulator N-terminal" evidence="4">
    <location>
        <begin position="29"/>
        <end position="321"/>
    </location>
</feature>
<evidence type="ECO:0000256" key="2">
    <source>
        <dbReference type="SAM" id="MobiDB-lite"/>
    </source>
</evidence>
<organism evidence="5 6">
    <name type="scientific">Mizuhopecten yessoensis</name>
    <name type="common">Japanese scallop</name>
    <name type="synonym">Patinopecten yessoensis</name>
    <dbReference type="NCBI Taxonomy" id="6573"/>
    <lineage>
        <taxon>Eukaryota</taxon>
        <taxon>Metazoa</taxon>
        <taxon>Spiralia</taxon>
        <taxon>Lophotrochozoa</taxon>
        <taxon>Mollusca</taxon>
        <taxon>Bivalvia</taxon>
        <taxon>Autobranchia</taxon>
        <taxon>Pteriomorphia</taxon>
        <taxon>Pectinida</taxon>
        <taxon>Pectinoidea</taxon>
        <taxon>Pectinidae</taxon>
        <taxon>Mizuhopecten</taxon>
    </lineage>
</organism>
<dbReference type="OrthoDB" id="18978at2759"/>
<dbReference type="PANTHER" id="PTHR12354">
    <property type="entry name" value="INTERFERON-RELATED DEVELOPMENTAL REGULATOR"/>
    <property type="match status" value="1"/>
</dbReference>
<comment type="similarity">
    <text evidence="1">Belongs to the IFRD family.</text>
</comment>
<evidence type="ECO:0000259" key="4">
    <source>
        <dbReference type="Pfam" id="PF05004"/>
    </source>
</evidence>
<name>A0A210PYJ6_MIZYE</name>
<sequence length="424" mass="46993">MPKGKKKGGKGRVSQPPSDEEYDTADNVSTASVLSEEHNSIPEEDGVDEASAQENFEDKLKECIEGILQKSAQGRKLCLEGLIKALSKKCISEFLHNRKMTVSDCLVKCIKKGKGDEQALAAQCLSLMCVQLGLDLEEEVQANKPQLLATMTDNSAAVKGRAECALTLGICHFLACSDIDDVMKTMDALEGVFRLSYRKGDKSIPNLNPEMCRLHAAALSAWSLLLSIAPPFLVNKLVESHIGKLPDLLLSNDVELRITAGETIALMYELAREGDEEFEGDDIDTLIDTLKTLATDSQKYRAKKERRQQRSSFRDILRTVEEGDSPENCVKFGKENFLIDSWVKQNQYDALCLALTSGIYQHLQDNILVREVFGLGEPLLPTAPGSSSKPSKWERAHYNAAVFKARTKVRSKHRDKRTAMINGD</sequence>
<feature type="compositionally biased region" description="Basic residues" evidence="2">
    <location>
        <begin position="1"/>
        <end position="10"/>
    </location>
</feature>
<reference evidence="5 6" key="1">
    <citation type="journal article" date="2017" name="Nat. Ecol. Evol.">
        <title>Scallop genome provides insights into evolution of bilaterian karyotype and development.</title>
        <authorList>
            <person name="Wang S."/>
            <person name="Zhang J."/>
            <person name="Jiao W."/>
            <person name="Li J."/>
            <person name="Xun X."/>
            <person name="Sun Y."/>
            <person name="Guo X."/>
            <person name="Huan P."/>
            <person name="Dong B."/>
            <person name="Zhang L."/>
            <person name="Hu X."/>
            <person name="Sun X."/>
            <person name="Wang J."/>
            <person name="Zhao C."/>
            <person name="Wang Y."/>
            <person name="Wang D."/>
            <person name="Huang X."/>
            <person name="Wang R."/>
            <person name="Lv J."/>
            <person name="Li Y."/>
            <person name="Zhang Z."/>
            <person name="Liu B."/>
            <person name="Lu W."/>
            <person name="Hui Y."/>
            <person name="Liang J."/>
            <person name="Zhou Z."/>
            <person name="Hou R."/>
            <person name="Li X."/>
            <person name="Liu Y."/>
            <person name="Li H."/>
            <person name="Ning X."/>
            <person name="Lin Y."/>
            <person name="Zhao L."/>
            <person name="Xing Q."/>
            <person name="Dou J."/>
            <person name="Li Y."/>
            <person name="Mao J."/>
            <person name="Guo H."/>
            <person name="Dou H."/>
            <person name="Li T."/>
            <person name="Mu C."/>
            <person name="Jiang W."/>
            <person name="Fu Q."/>
            <person name="Fu X."/>
            <person name="Miao Y."/>
            <person name="Liu J."/>
            <person name="Yu Q."/>
            <person name="Li R."/>
            <person name="Liao H."/>
            <person name="Li X."/>
            <person name="Kong Y."/>
            <person name="Jiang Z."/>
            <person name="Chourrout D."/>
            <person name="Li R."/>
            <person name="Bao Z."/>
        </authorList>
    </citation>
    <scope>NUCLEOTIDE SEQUENCE [LARGE SCALE GENOMIC DNA]</scope>
    <source>
        <strain evidence="5 6">PY_sf001</strain>
    </source>
</reference>
<dbReference type="InterPro" id="IPR011989">
    <property type="entry name" value="ARM-like"/>
</dbReference>
<proteinExistence type="inferred from homology"/>
<dbReference type="Pfam" id="PF05004">
    <property type="entry name" value="IFRD"/>
    <property type="match status" value="1"/>
</dbReference>
<dbReference type="SUPFAM" id="SSF48371">
    <property type="entry name" value="ARM repeat"/>
    <property type="match status" value="1"/>
</dbReference>
<protein>
    <submittedName>
        <fullName evidence="5">Interferon-related developmental regulator 1</fullName>
    </submittedName>
</protein>
<feature type="region of interest" description="Disordered" evidence="2">
    <location>
        <begin position="1"/>
        <end position="52"/>
    </location>
</feature>
<dbReference type="Pfam" id="PF04836">
    <property type="entry name" value="IFRD_C"/>
    <property type="match status" value="1"/>
</dbReference>
<dbReference type="InterPro" id="IPR007701">
    <property type="entry name" value="Interferon-rel_develop_reg_N"/>
</dbReference>
<comment type="caution">
    <text evidence="5">The sequence shown here is derived from an EMBL/GenBank/DDBJ whole genome shotgun (WGS) entry which is preliminary data.</text>
</comment>